<proteinExistence type="predicted"/>
<dbReference type="NCBIfam" id="TIGR04183">
    <property type="entry name" value="Por_Secre_tail"/>
    <property type="match status" value="1"/>
</dbReference>
<protein>
    <submittedName>
        <fullName evidence="2">T9SS type A sorting domain-containing protein</fullName>
    </submittedName>
</protein>
<comment type="caution">
    <text evidence="2">The sequence shown here is derived from an EMBL/GenBank/DDBJ whole genome shotgun (WGS) entry which is preliminary data.</text>
</comment>
<dbReference type="Gene3D" id="2.60.120.260">
    <property type="entry name" value="Galactose-binding domain-like"/>
    <property type="match status" value="1"/>
</dbReference>
<dbReference type="EMBL" id="JACOAF010000067">
    <property type="protein sequence ID" value="MBC3542449.1"/>
    <property type="molecule type" value="Genomic_DNA"/>
</dbReference>
<evidence type="ECO:0000259" key="1">
    <source>
        <dbReference type="Pfam" id="PF18962"/>
    </source>
</evidence>
<evidence type="ECO:0000313" key="3">
    <source>
        <dbReference type="Proteomes" id="UP000659698"/>
    </source>
</evidence>
<gene>
    <name evidence="2" type="ORF">H7U12_22420</name>
</gene>
<dbReference type="Proteomes" id="UP000659698">
    <property type="component" value="Unassembled WGS sequence"/>
</dbReference>
<feature type="domain" description="Secretion system C-terminal sorting" evidence="1">
    <location>
        <begin position="541"/>
        <end position="609"/>
    </location>
</feature>
<sequence length="612" mass="67345">MRQGLTVFLILILGGWTAHAQGLTPLNSLPPQAISVPAVPTKPGGGTPQPLASGDTLTLPFLDDFAQSEGKPDPARWAARGGVMVTNRYASNPPTIFAASFDGLKADGQPYGGANAVGPTDTLTSKPIDLSGLQPQDSLYLSFYWQAGGLLDAPDFASATLYYFQLEFKEANGTWSSVWTQKGNGRSTDFASVMVALRDSRYFYNGFQFRWVSSGRQNGLRDVWHLDYVYLDRNRRAGQLQTFDVALTRRLPSLLKRYTAMPIWQFLVQPEQETAELVGSELSNLSNVPAALSWRSFTKDLSTGAVDTFLRGSTPLNAGVKTAIAAQPSSAFLSNQRQAHSLETVLFLNTKEPNFYTRYNDTLRRQTDLQDYYAYDDGSAETGFSYPSGTAVQLAYQFDLNTPDRIKTVRIFFTGTNTPGLELFLRIWTDNNGKPSNQPVYEQRFVLPAAAGLNNWLDIPLDQQLEVQGRFYVGYRQPTGGTFVNVGFDLNERADGKLFALNGATAWETVPNLGGALLMRPVMTGTLTAAPDELLASEALLYPNPTTTGDFYLNQASDQVQLYSLTGQLLKTWVNLPKGQRLALPAALPTGIYFVKAQKGSQLRTAKLIFQK</sequence>
<name>A0ABR6VZ33_9BACT</name>
<dbReference type="InterPro" id="IPR026444">
    <property type="entry name" value="Secre_tail"/>
</dbReference>
<accession>A0ABR6VZ33</accession>
<dbReference type="Pfam" id="PF18962">
    <property type="entry name" value="Por_Secre_tail"/>
    <property type="match status" value="1"/>
</dbReference>
<reference evidence="2 3" key="1">
    <citation type="journal article" date="2019" name="Int. J. Syst. Evol. Microbiol.">
        <title>Rufibacter sediminis sp. nov., isolated from freshwater lake sediment.</title>
        <authorList>
            <person name="Qu J.H."/>
            <person name="Zhang L.J."/>
            <person name="Fu Y.H."/>
            <person name="Li H.F."/>
        </authorList>
    </citation>
    <scope>NUCLEOTIDE SEQUENCE [LARGE SCALE GENOMIC DNA]</scope>
    <source>
        <strain evidence="2 3">H-1</strain>
    </source>
</reference>
<evidence type="ECO:0000313" key="2">
    <source>
        <dbReference type="EMBL" id="MBC3542449.1"/>
    </source>
</evidence>
<dbReference type="RefSeq" id="WP_186642158.1">
    <property type="nucleotide sequence ID" value="NZ_JACOAF010000067.1"/>
</dbReference>
<organism evidence="2 3">
    <name type="scientific">Rufibacter sediminis</name>
    <dbReference type="NCBI Taxonomy" id="2762756"/>
    <lineage>
        <taxon>Bacteria</taxon>
        <taxon>Pseudomonadati</taxon>
        <taxon>Bacteroidota</taxon>
        <taxon>Cytophagia</taxon>
        <taxon>Cytophagales</taxon>
        <taxon>Hymenobacteraceae</taxon>
        <taxon>Rufibacter</taxon>
    </lineage>
</organism>
<keyword evidence="3" id="KW-1185">Reference proteome</keyword>